<evidence type="ECO:0000256" key="1">
    <source>
        <dbReference type="SAM" id="MobiDB-lite"/>
    </source>
</evidence>
<dbReference type="Proteomes" id="UP001166286">
    <property type="component" value="Unassembled WGS sequence"/>
</dbReference>
<feature type="compositionally biased region" description="Low complexity" evidence="1">
    <location>
        <begin position="438"/>
        <end position="448"/>
    </location>
</feature>
<evidence type="ECO:0000313" key="2">
    <source>
        <dbReference type="EMBL" id="KAK0506985.1"/>
    </source>
</evidence>
<feature type="region of interest" description="Disordered" evidence="1">
    <location>
        <begin position="280"/>
        <end position="454"/>
    </location>
</feature>
<gene>
    <name evidence="2" type="ORF">JMJ35_010685</name>
</gene>
<feature type="compositionally biased region" description="Polar residues" evidence="1">
    <location>
        <begin position="284"/>
        <end position="299"/>
    </location>
</feature>
<protein>
    <submittedName>
        <fullName evidence="2">Uncharacterized protein</fullName>
    </submittedName>
</protein>
<evidence type="ECO:0000313" key="3">
    <source>
        <dbReference type="Proteomes" id="UP001166286"/>
    </source>
</evidence>
<proteinExistence type="predicted"/>
<organism evidence="2 3">
    <name type="scientific">Cladonia borealis</name>
    <dbReference type="NCBI Taxonomy" id="184061"/>
    <lineage>
        <taxon>Eukaryota</taxon>
        <taxon>Fungi</taxon>
        <taxon>Dikarya</taxon>
        <taxon>Ascomycota</taxon>
        <taxon>Pezizomycotina</taxon>
        <taxon>Lecanoromycetes</taxon>
        <taxon>OSLEUM clade</taxon>
        <taxon>Lecanoromycetidae</taxon>
        <taxon>Lecanorales</taxon>
        <taxon>Lecanorineae</taxon>
        <taxon>Cladoniaceae</taxon>
        <taxon>Cladonia</taxon>
    </lineage>
</organism>
<dbReference type="AlphaFoldDB" id="A0AA39V5V9"/>
<feature type="compositionally biased region" description="Basic and acidic residues" evidence="1">
    <location>
        <begin position="368"/>
        <end position="384"/>
    </location>
</feature>
<feature type="compositionally biased region" description="Low complexity" evidence="1">
    <location>
        <begin position="385"/>
        <end position="394"/>
    </location>
</feature>
<feature type="compositionally biased region" description="Polar residues" evidence="1">
    <location>
        <begin position="400"/>
        <end position="409"/>
    </location>
</feature>
<dbReference type="EMBL" id="JAFEKC020000026">
    <property type="protein sequence ID" value="KAK0506985.1"/>
    <property type="molecule type" value="Genomic_DNA"/>
</dbReference>
<keyword evidence="3" id="KW-1185">Reference proteome</keyword>
<comment type="caution">
    <text evidence="2">The sequence shown here is derived from an EMBL/GenBank/DDBJ whole genome shotgun (WGS) entry which is preliminary data.</text>
</comment>
<name>A0AA39V5V9_9LECA</name>
<accession>A0AA39V5V9</accession>
<feature type="compositionally biased region" description="Basic and acidic residues" evidence="1">
    <location>
        <begin position="317"/>
        <end position="339"/>
    </location>
</feature>
<sequence>MNDRTKLKPFKKRIEESWNEIQSTKKTQYGYDFIASRIEKDHVLEVQHIVEMLTRARLVHETRWANLPLATIVHLAYYLNDQRNLWSIPKAFNQAKAYIPLYCWYGNHRPSYKIPSKMTKSVEDWEILQYQLAAEYLFAFCTSDGRTPFTQLLSLAAEMASLEENTMTWLTVKAGEEILKMIESWEGQVIGIKGGDLRSVKEAYSGNMDRLPKAFTQIKQQASERAKKGLAVFATDVADGATMVQTIATQTEDPATDLNPQIPQKEGGLLKKTNNKMLVEDKQPNSMGNNAAKSNTGQAKKQEELMFIQGKRLNLTGDKKQEGVPNKTDNRMGLEDEKPNPMGNNNSKSNKRYVNKQEEPISIQEDGVLDKMDNRMGLEDEKPNPKGNNNSKSNIRNTKKQPQSKFNKSSIEEQKPVPTDDEETGIYEKTIKKKPIKGKPSSKLPPLGNIRYPS</sequence>
<reference evidence="2" key="1">
    <citation type="submission" date="2023-03" db="EMBL/GenBank/DDBJ databases">
        <title>Complete genome of Cladonia borealis.</title>
        <authorList>
            <person name="Park H."/>
        </authorList>
    </citation>
    <scope>NUCLEOTIDE SEQUENCE</scope>
    <source>
        <strain evidence="2">ANT050790</strain>
    </source>
</reference>